<gene>
    <name evidence="1" type="ORF">AU255_02390</name>
</gene>
<evidence type="ECO:0000313" key="2">
    <source>
        <dbReference type="Proteomes" id="UP000191980"/>
    </source>
</evidence>
<keyword evidence="2" id="KW-1185">Reference proteome</keyword>
<dbReference type="AlphaFoldDB" id="A0A1V8M5J5"/>
<dbReference type="Proteomes" id="UP000191980">
    <property type="component" value="Unassembled WGS sequence"/>
</dbReference>
<protein>
    <submittedName>
        <fullName evidence="1">Uncharacterized protein</fullName>
    </submittedName>
</protein>
<evidence type="ECO:0000313" key="1">
    <source>
        <dbReference type="EMBL" id="OQK16776.1"/>
    </source>
</evidence>
<organism evidence="1 2">
    <name type="scientific">Methyloprofundus sedimenti</name>
    <dbReference type="NCBI Taxonomy" id="1420851"/>
    <lineage>
        <taxon>Bacteria</taxon>
        <taxon>Pseudomonadati</taxon>
        <taxon>Pseudomonadota</taxon>
        <taxon>Gammaproteobacteria</taxon>
        <taxon>Methylococcales</taxon>
        <taxon>Methylococcaceae</taxon>
        <taxon>Methyloprofundus</taxon>
    </lineage>
</organism>
<dbReference type="EMBL" id="LPUF01000001">
    <property type="protein sequence ID" value="OQK16776.1"/>
    <property type="molecule type" value="Genomic_DNA"/>
</dbReference>
<accession>A0A1V8M5J5</accession>
<reference evidence="1 2" key="1">
    <citation type="submission" date="2015-12" db="EMBL/GenBank/DDBJ databases">
        <authorList>
            <person name="Shamseldin A."/>
            <person name="Moawad H."/>
            <person name="Abd El-Rahim W.M."/>
            <person name="Sadowsky M.J."/>
        </authorList>
    </citation>
    <scope>NUCLEOTIDE SEQUENCE [LARGE SCALE GENOMIC DNA]</scope>
    <source>
        <strain evidence="1 2">WF1</strain>
    </source>
</reference>
<sequence length="128" mass="15066">MSYKKTLVKFVIKKTPKTMILWAANKKARGVAKLTDFSFNSEERKLYAQMLLSGEQDATNLWIEDFTLITQEKSFLIVIHQAQSNRPWIDTLLRNFVLEREWKIPDNHADLIHYLLALENSRQEENKA</sequence>
<name>A0A1V8M5J5_9GAMM</name>
<proteinExistence type="predicted"/>
<comment type="caution">
    <text evidence="1">The sequence shown here is derived from an EMBL/GenBank/DDBJ whole genome shotgun (WGS) entry which is preliminary data.</text>
</comment>